<dbReference type="Proteomes" id="UP001597391">
    <property type="component" value="Unassembled WGS sequence"/>
</dbReference>
<feature type="chain" id="PRO_5046401575" evidence="1">
    <location>
        <begin position="25"/>
        <end position="471"/>
    </location>
</feature>
<proteinExistence type="predicted"/>
<comment type="caution">
    <text evidence="2">The sequence shown here is derived from an EMBL/GenBank/DDBJ whole genome shotgun (WGS) entry which is preliminary data.</text>
</comment>
<sequence length="471" mass="50748">MKTTYTIAASVILTLSLASCIVQAPSTNPTATPDASSDASEIVPVDSTATAVSSLPYFDVLQLSGKPAGADNVTVIDLSAFAELPASALTPTGFVFPNRPDETTGDLNATCTQYEIPFAHLSDGRAIAQRTNATWCIQDDLPAKSPSRIGVLDSDGFTPFDDTEKIVKDKFSRQILYAIVEEGDRVYWLETQGNGAYYDDWYLFSAALSDGKTELLASYADVSGPGIFPPIDWSGDLRLHDGRLYFHTNAPNDELRTLIEDGAITGDTGIEYDEDRWDSVLVSVPLAGGEVKFEAHNEWLVGFHGDTFVTAKTTGSGDTETYEIHSADLDVPIAQALLVSPEDNGLENYPGLVVADGIYTAFGYSQTLIVDRGPDQSALAFDSTAFLNTMQDRPFGRVTVNDIVVEGDTIAWTLGFNGTSGADEVYFIYDLAAETGYYLPISAQPYIGLDNGPGYVWLGEGERIGHKVALP</sequence>
<evidence type="ECO:0000256" key="1">
    <source>
        <dbReference type="SAM" id="SignalP"/>
    </source>
</evidence>
<reference evidence="3" key="1">
    <citation type="journal article" date="2019" name="Int. J. Syst. Evol. Microbiol.">
        <title>The Global Catalogue of Microorganisms (GCM) 10K type strain sequencing project: providing services to taxonomists for standard genome sequencing and annotation.</title>
        <authorList>
            <consortium name="The Broad Institute Genomics Platform"/>
            <consortium name="The Broad Institute Genome Sequencing Center for Infectious Disease"/>
            <person name="Wu L."/>
            <person name="Ma J."/>
        </authorList>
    </citation>
    <scope>NUCLEOTIDE SEQUENCE [LARGE SCALE GENOMIC DNA]</scope>
    <source>
        <strain evidence="3">KCTC 33576</strain>
    </source>
</reference>
<dbReference type="PROSITE" id="PS51257">
    <property type="entry name" value="PROKAR_LIPOPROTEIN"/>
    <property type="match status" value="1"/>
</dbReference>
<dbReference type="EMBL" id="JBHUOP010000005">
    <property type="protein sequence ID" value="MFD2841394.1"/>
    <property type="molecule type" value="Genomic_DNA"/>
</dbReference>
<keyword evidence="1" id="KW-0732">Signal</keyword>
<name>A0ABW5XJ08_9MICO</name>
<gene>
    <name evidence="2" type="ORF">ACFSYH_12585</name>
</gene>
<evidence type="ECO:0000313" key="2">
    <source>
        <dbReference type="EMBL" id="MFD2841394.1"/>
    </source>
</evidence>
<protein>
    <submittedName>
        <fullName evidence="2">Uncharacterized protein</fullName>
    </submittedName>
</protein>
<feature type="signal peptide" evidence="1">
    <location>
        <begin position="1"/>
        <end position="24"/>
    </location>
</feature>
<accession>A0ABW5XJ08</accession>
<evidence type="ECO:0000313" key="3">
    <source>
        <dbReference type="Proteomes" id="UP001597391"/>
    </source>
</evidence>
<dbReference type="RefSeq" id="WP_377467338.1">
    <property type="nucleotide sequence ID" value="NZ_JBHUOP010000005.1"/>
</dbReference>
<organism evidence="2 3">
    <name type="scientific">Populibacterium corticicola</name>
    <dbReference type="NCBI Taxonomy" id="1812826"/>
    <lineage>
        <taxon>Bacteria</taxon>
        <taxon>Bacillati</taxon>
        <taxon>Actinomycetota</taxon>
        <taxon>Actinomycetes</taxon>
        <taxon>Micrococcales</taxon>
        <taxon>Jonesiaceae</taxon>
        <taxon>Populibacterium</taxon>
    </lineage>
</organism>
<keyword evidence="3" id="KW-1185">Reference proteome</keyword>